<proteinExistence type="predicted"/>
<comment type="caution">
    <text evidence="3">The sequence shown here is derived from an EMBL/GenBank/DDBJ whole genome shotgun (WGS) entry which is preliminary data.</text>
</comment>
<reference evidence="4" key="1">
    <citation type="submission" date="2023-07" db="EMBL/GenBank/DDBJ databases">
        <title>30 novel species of actinomycetes from the DSMZ collection.</title>
        <authorList>
            <person name="Nouioui I."/>
        </authorList>
    </citation>
    <scope>NUCLEOTIDE SEQUENCE [LARGE SCALE GENOMIC DNA]</scope>
    <source>
        <strain evidence="4">DSM 44938</strain>
    </source>
</reference>
<dbReference type="RefSeq" id="WP_311704824.1">
    <property type="nucleotide sequence ID" value="NZ_JAVREL010000006.1"/>
</dbReference>
<feature type="chain" id="PRO_5046040179" description="Lipoprotein" evidence="2">
    <location>
        <begin position="25"/>
        <end position="170"/>
    </location>
</feature>
<feature type="compositionally biased region" description="Low complexity" evidence="1">
    <location>
        <begin position="40"/>
        <end position="53"/>
    </location>
</feature>
<evidence type="ECO:0000256" key="2">
    <source>
        <dbReference type="SAM" id="SignalP"/>
    </source>
</evidence>
<accession>A0ABU2MQ63</accession>
<dbReference type="PROSITE" id="PS51257">
    <property type="entry name" value="PROKAR_LIPOPROTEIN"/>
    <property type="match status" value="1"/>
</dbReference>
<keyword evidence="4" id="KW-1185">Reference proteome</keyword>
<evidence type="ECO:0000313" key="3">
    <source>
        <dbReference type="EMBL" id="MDT0343690.1"/>
    </source>
</evidence>
<feature type="region of interest" description="Disordered" evidence="1">
    <location>
        <begin position="23"/>
        <end position="54"/>
    </location>
</feature>
<evidence type="ECO:0000256" key="1">
    <source>
        <dbReference type="SAM" id="MobiDB-lite"/>
    </source>
</evidence>
<organism evidence="3 4">
    <name type="scientific">Streptomyces litchfieldiae</name>
    <dbReference type="NCBI Taxonomy" id="3075543"/>
    <lineage>
        <taxon>Bacteria</taxon>
        <taxon>Bacillati</taxon>
        <taxon>Actinomycetota</taxon>
        <taxon>Actinomycetes</taxon>
        <taxon>Kitasatosporales</taxon>
        <taxon>Streptomycetaceae</taxon>
        <taxon>Streptomyces</taxon>
    </lineage>
</organism>
<evidence type="ECO:0000313" key="4">
    <source>
        <dbReference type="Proteomes" id="UP001183246"/>
    </source>
</evidence>
<protein>
    <recommendedName>
        <fullName evidence="5">Lipoprotein</fullName>
    </recommendedName>
</protein>
<dbReference type="Proteomes" id="UP001183246">
    <property type="component" value="Unassembled WGS sequence"/>
</dbReference>
<sequence>MNEKLRALGAAVAVALMAAGCSSGDDTADAQAEPTPLPTPSASTPSPTATPEPADIELEGDWRAMDSGSLFTLRIDQGGDIVTMGGPDVSIAFCYGTISDEADPSVALECYPSESQTGESSAPQPFEGVADLFQGDGFLYLPSCGESSMYIDWSDGTGSEFCKLEDGGSG</sequence>
<keyword evidence="2" id="KW-0732">Signal</keyword>
<feature type="signal peptide" evidence="2">
    <location>
        <begin position="1"/>
        <end position="24"/>
    </location>
</feature>
<dbReference type="EMBL" id="JAVREL010000006">
    <property type="protein sequence ID" value="MDT0343690.1"/>
    <property type="molecule type" value="Genomic_DNA"/>
</dbReference>
<evidence type="ECO:0008006" key="5">
    <source>
        <dbReference type="Google" id="ProtNLM"/>
    </source>
</evidence>
<name>A0ABU2MQ63_9ACTN</name>
<gene>
    <name evidence="3" type="ORF">RM590_13870</name>
</gene>